<evidence type="ECO:0000256" key="1">
    <source>
        <dbReference type="SAM" id="MobiDB-lite"/>
    </source>
</evidence>
<feature type="region of interest" description="Disordered" evidence="1">
    <location>
        <begin position="182"/>
        <end position="214"/>
    </location>
</feature>
<gene>
    <name evidence="2" type="ORF">HPB48_002513</name>
</gene>
<proteinExistence type="predicted"/>
<protein>
    <submittedName>
        <fullName evidence="2">Uncharacterized protein</fullName>
    </submittedName>
</protein>
<accession>A0A9J6G7Z2</accession>
<evidence type="ECO:0000313" key="3">
    <source>
        <dbReference type="Proteomes" id="UP000821853"/>
    </source>
</evidence>
<organism evidence="2 3">
    <name type="scientific">Haemaphysalis longicornis</name>
    <name type="common">Bush tick</name>
    <dbReference type="NCBI Taxonomy" id="44386"/>
    <lineage>
        <taxon>Eukaryota</taxon>
        <taxon>Metazoa</taxon>
        <taxon>Ecdysozoa</taxon>
        <taxon>Arthropoda</taxon>
        <taxon>Chelicerata</taxon>
        <taxon>Arachnida</taxon>
        <taxon>Acari</taxon>
        <taxon>Parasitiformes</taxon>
        <taxon>Ixodida</taxon>
        <taxon>Ixodoidea</taxon>
        <taxon>Ixodidae</taxon>
        <taxon>Haemaphysalinae</taxon>
        <taxon>Haemaphysalis</taxon>
    </lineage>
</organism>
<dbReference type="Proteomes" id="UP000821853">
    <property type="component" value="Chromosome 3"/>
</dbReference>
<evidence type="ECO:0000313" key="2">
    <source>
        <dbReference type="EMBL" id="KAH9370556.1"/>
    </source>
</evidence>
<dbReference type="VEuPathDB" id="VectorBase:HLOH_041374"/>
<comment type="caution">
    <text evidence="2">The sequence shown here is derived from an EMBL/GenBank/DDBJ whole genome shotgun (WGS) entry which is preliminary data.</text>
</comment>
<sequence>MPPPHPGLTRTEAPLPGTYAPRCTPRTSVVYAKKHELPWYIYYGTASLLLATLRRSLPQFEAAMRSEDYETQARATRLLNNALDQQRPARRPEGITHGTAQDNTGHHRSSSWCVRCGLGGSSCALTENPPSYTTDDAYGSVEGLGAGVEYRPPRPVLAPHGPPQSAGLIALASQTGGRLKLEALRKASNRGLPGTASRSKARPNDGGNDNHPNR</sequence>
<name>A0A9J6G7Z2_HAELO</name>
<feature type="region of interest" description="Disordered" evidence="1">
    <location>
        <begin position="84"/>
        <end position="109"/>
    </location>
</feature>
<reference evidence="2 3" key="1">
    <citation type="journal article" date="2020" name="Cell">
        <title>Large-Scale Comparative Analyses of Tick Genomes Elucidate Their Genetic Diversity and Vector Capacities.</title>
        <authorList>
            <consortium name="Tick Genome and Microbiome Consortium (TIGMIC)"/>
            <person name="Jia N."/>
            <person name="Wang J."/>
            <person name="Shi W."/>
            <person name="Du L."/>
            <person name="Sun Y."/>
            <person name="Zhan W."/>
            <person name="Jiang J.F."/>
            <person name="Wang Q."/>
            <person name="Zhang B."/>
            <person name="Ji P."/>
            <person name="Bell-Sakyi L."/>
            <person name="Cui X.M."/>
            <person name="Yuan T.T."/>
            <person name="Jiang B.G."/>
            <person name="Yang W.F."/>
            <person name="Lam T.T."/>
            <person name="Chang Q.C."/>
            <person name="Ding S.J."/>
            <person name="Wang X.J."/>
            <person name="Zhu J.G."/>
            <person name="Ruan X.D."/>
            <person name="Zhao L."/>
            <person name="Wei J.T."/>
            <person name="Ye R.Z."/>
            <person name="Que T.C."/>
            <person name="Du C.H."/>
            <person name="Zhou Y.H."/>
            <person name="Cheng J.X."/>
            <person name="Dai P.F."/>
            <person name="Guo W.B."/>
            <person name="Han X.H."/>
            <person name="Huang E.J."/>
            <person name="Li L.F."/>
            <person name="Wei W."/>
            <person name="Gao Y.C."/>
            <person name="Liu J.Z."/>
            <person name="Shao H.Z."/>
            <person name="Wang X."/>
            <person name="Wang C.C."/>
            <person name="Yang T.C."/>
            <person name="Huo Q.B."/>
            <person name="Li W."/>
            <person name="Chen H.Y."/>
            <person name="Chen S.E."/>
            <person name="Zhou L.G."/>
            <person name="Ni X.B."/>
            <person name="Tian J.H."/>
            <person name="Sheng Y."/>
            <person name="Liu T."/>
            <person name="Pan Y.S."/>
            <person name="Xia L.Y."/>
            <person name="Li J."/>
            <person name="Zhao F."/>
            <person name="Cao W.C."/>
        </authorList>
    </citation>
    <scope>NUCLEOTIDE SEQUENCE [LARGE SCALE GENOMIC DNA]</scope>
    <source>
        <strain evidence="2">HaeL-2018</strain>
    </source>
</reference>
<feature type="region of interest" description="Disordered" evidence="1">
    <location>
        <begin position="1"/>
        <end position="20"/>
    </location>
</feature>
<dbReference type="AlphaFoldDB" id="A0A9J6G7Z2"/>
<dbReference type="EMBL" id="JABSTR010000005">
    <property type="protein sequence ID" value="KAH9370556.1"/>
    <property type="molecule type" value="Genomic_DNA"/>
</dbReference>
<keyword evidence="3" id="KW-1185">Reference proteome</keyword>